<keyword evidence="2 3" id="KW-0808">Transferase</keyword>
<dbReference type="GO" id="GO:0052913">
    <property type="term" value="F:16S rRNA (guanine(966)-N(2))-methyltransferase activity"/>
    <property type="evidence" value="ECO:0007669"/>
    <property type="project" value="UniProtKB-EC"/>
</dbReference>
<name>A0A840MLH7_9PROT</name>
<dbReference type="PANTHER" id="PTHR43542">
    <property type="entry name" value="METHYLTRANSFERASE"/>
    <property type="match status" value="1"/>
</dbReference>
<evidence type="ECO:0000313" key="4">
    <source>
        <dbReference type="Proteomes" id="UP000575898"/>
    </source>
</evidence>
<dbReference type="PIRSF" id="PIRSF004553">
    <property type="entry name" value="CHP00095"/>
    <property type="match status" value="1"/>
</dbReference>
<comment type="caution">
    <text evidence="3">The sequence shown here is derived from an EMBL/GenBank/DDBJ whole genome shotgun (WGS) entry which is preliminary data.</text>
</comment>
<dbReference type="InterPro" id="IPR029063">
    <property type="entry name" value="SAM-dependent_MTases_sf"/>
</dbReference>
<reference evidence="3 4" key="1">
    <citation type="submission" date="2020-08" db="EMBL/GenBank/DDBJ databases">
        <title>Genomic Encyclopedia of Type Strains, Phase IV (KMG-IV): sequencing the most valuable type-strain genomes for metagenomic binning, comparative biology and taxonomic classification.</title>
        <authorList>
            <person name="Goeker M."/>
        </authorList>
    </citation>
    <scope>NUCLEOTIDE SEQUENCE [LARGE SCALE GENOMIC DNA]</scope>
    <source>
        <strain evidence="3 4">DSM 27165</strain>
    </source>
</reference>
<dbReference type="CDD" id="cd02440">
    <property type="entry name" value="AdoMet_MTases"/>
    <property type="match status" value="1"/>
</dbReference>
<dbReference type="EC" id="2.1.1.171" evidence="3"/>
<protein>
    <submittedName>
        <fullName evidence="3">16S rRNA (Guanine966-N2)-methyltransferase</fullName>
        <ecNumber evidence="3">2.1.1.171</ecNumber>
    </submittedName>
</protein>
<dbReference type="InterPro" id="IPR004398">
    <property type="entry name" value="RNA_MeTrfase_RsmD"/>
</dbReference>
<keyword evidence="4" id="KW-1185">Reference proteome</keyword>
<dbReference type="PANTHER" id="PTHR43542:SF1">
    <property type="entry name" value="METHYLTRANSFERASE"/>
    <property type="match status" value="1"/>
</dbReference>
<evidence type="ECO:0000313" key="3">
    <source>
        <dbReference type="EMBL" id="MBB5017396.1"/>
    </source>
</evidence>
<evidence type="ECO:0000256" key="2">
    <source>
        <dbReference type="ARBA" id="ARBA00022679"/>
    </source>
</evidence>
<proteinExistence type="predicted"/>
<organism evidence="3 4">
    <name type="scientific">Chitinivorax tropicus</name>
    <dbReference type="NCBI Taxonomy" id="714531"/>
    <lineage>
        <taxon>Bacteria</taxon>
        <taxon>Pseudomonadati</taxon>
        <taxon>Pseudomonadota</taxon>
        <taxon>Betaproteobacteria</taxon>
        <taxon>Chitinivorax</taxon>
    </lineage>
</organism>
<dbReference type="PROSITE" id="PS00092">
    <property type="entry name" value="N6_MTASE"/>
    <property type="match status" value="1"/>
</dbReference>
<dbReference type="Proteomes" id="UP000575898">
    <property type="component" value="Unassembled WGS sequence"/>
</dbReference>
<dbReference type="EMBL" id="JACHHY010000003">
    <property type="protein sequence ID" value="MBB5017396.1"/>
    <property type="molecule type" value="Genomic_DNA"/>
</dbReference>
<dbReference type="GO" id="GO:0003676">
    <property type="term" value="F:nucleic acid binding"/>
    <property type="evidence" value="ECO:0007669"/>
    <property type="project" value="InterPro"/>
</dbReference>
<gene>
    <name evidence="3" type="ORF">HNQ59_000660</name>
</gene>
<dbReference type="AlphaFoldDB" id="A0A840MLH7"/>
<dbReference type="InterPro" id="IPR002052">
    <property type="entry name" value="DNA_methylase_N6_adenine_CS"/>
</dbReference>
<dbReference type="NCBIfam" id="TIGR00095">
    <property type="entry name" value="16S rRNA (guanine(966)-N(2))-methyltransferase RsmD"/>
    <property type="match status" value="1"/>
</dbReference>
<dbReference type="Gene3D" id="3.40.50.150">
    <property type="entry name" value="Vaccinia Virus protein VP39"/>
    <property type="match status" value="1"/>
</dbReference>
<accession>A0A840MLH7</accession>
<dbReference type="SUPFAM" id="SSF53335">
    <property type="entry name" value="S-adenosyl-L-methionine-dependent methyltransferases"/>
    <property type="match status" value="1"/>
</dbReference>
<dbReference type="RefSeq" id="WP_184035108.1">
    <property type="nucleotide sequence ID" value="NZ_JACHHY010000003.1"/>
</dbReference>
<keyword evidence="1 3" id="KW-0489">Methyltransferase</keyword>
<dbReference type="Pfam" id="PF03602">
    <property type="entry name" value="Cons_hypoth95"/>
    <property type="match status" value="1"/>
</dbReference>
<evidence type="ECO:0000256" key="1">
    <source>
        <dbReference type="ARBA" id="ARBA00022603"/>
    </source>
</evidence>
<sequence length="186" mass="20759">MYRNKVRIIGGEWKRRQLAFPDQDGLRPTSDRVRETLFNWLGQDLTGLSCLDVFAGSGALGLEAASRLAKRVQMVEMSREVVQAIRQNVQWLSANNVEVVQADAVRFLTQCRDQFDVIFLDPPFKSDLLARTLPLAAACAKPEGVIYVESATVPDLPTGWQIRRQGKAGAVHYLLLEQRDSAESTA</sequence>